<dbReference type="Ensembl" id="ENSDLAT00005069554.1">
    <property type="protein sequence ID" value="ENSDLAP00005080058.1"/>
    <property type="gene ID" value="ENSDLAG00005026646.1"/>
</dbReference>
<dbReference type="FunFam" id="1.10.340.70:FF:000001">
    <property type="entry name" value="Retrovirus-related Pol polyprotein from transposon gypsy-like Protein"/>
    <property type="match status" value="1"/>
</dbReference>
<proteinExistence type="predicted"/>
<dbReference type="Pfam" id="PF00665">
    <property type="entry name" value="rve"/>
    <property type="match status" value="1"/>
</dbReference>
<dbReference type="Gene3D" id="3.30.420.10">
    <property type="entry name" value="Ribonuclease H-like superfamily/Ribonuclease H"/>
    <property type="match status" value="1"/>
</dbReference>
<dbReference type="SUPFAM" id="SSF53098">
    <property type="entry name" value="Ribonuclease H-like"/>
    <property type="match status" value="1"/>
</dbReference>
<evidence type="ECO:0000256" key="5">
    <source>
        <dbReference type="ARBA" id="ARBA00022801"/>
    </source>
</evidence>
<dbReference type="GO" id="GO:0004519">
    <property type="term" value="F:endonuclease activity"/>
    <property type="evidence" value="ECO:0007669"/>
    <property type="project" value="UniProtKB-KW"/>
</dbReference>
<keyword evidence="1" id="KW-0808">Transferase</keyword>
<dbReference type="InterPro" id="IPR041588">
    <property type="entry name" value="Integrase_H2C2"/>
</dbReference>
<reference evidence="9" key="1">
    <citation type="submission" date="2025-08" db="UniProtKB">
        <authorList>
            <consortium name="Ensembl"/>
        </authorList>
    </citation>
    <scope>IDENTIFICATION</scope>
</reference>
<dbReference type="Proteomes" id="UP000694389">
    <property type="component" value="Unassembled WGS sequence"/>
</dbReference>
<dbReference type="InterPro" id="IPR041373">
    <property type="entry name" value="RT_RNaseH"/>
</dbReference>
<dbReference type="GeneID" id="127352145"/>
<feature type="domain" description="Integrase catalytic" evidence="8">
    <location>
        <begin position="275"/>
        <end position="398"/>
    </location>
</feature>
<dbReference type="Pfam" id="PF17917">
    <property type="entry name" value="RT_RNaseH"/>
    <property type="match status" value="1"/>
</dbReference>
<keyword evidence="5" id="KW-0378">Hydrolase</keyword>
<evidence type="ECO:0000313" key="10">
    <source>
        <dbReference type="Proteomes" id="UP000694389"/>
    </source>
</evidence>
<dbReference type="InterPro" id="IPR001584">
    <property type="entry name" value="Integrase_cat-core"/>
</dbReference>
<evidence type="ECO:0000256" key="7">
    <source>
        <dbReference type="ARBA" id="ARBA00039658"/>
    </source>
</evidence>
<dbReference type="InterPro" id="IPR021109">
    <property type="entry name" value="Peptidase_aspartic_dom_sf"/>
</dbReference>
<dbReference type="Gene3D" id="1.10.340.70">
    <property type="match status" value="1"/>
</dbReference>
<dbReference type="GO" id="GO:0003676">
    <property type="term" value="F:nucleic acid binding"/>
    <property type="evidence" value="ECO:0007669"/>
    <property type="project" value="InterPro"/>
</dbReference>
<sequence>MDSGSDQTLVHRQFVPANVIRTLETIPICCVHGDKKPYPTADIYIEVQEQPYLLNIGGADNLPFPVVLGSDLPVLFDLLSQPIRCNVAVTRAQAKLVDEPSVTLSALPFYDADLDTQPGKSRKSRSRRRQERFQHTVIPPPDAVAPDLPLGVKIPSDIVQMQQRDHSLAALLRSAKEREVESELEYSSGEEYFLQKGILCHQHGPVKQLVVPKAARDTVLVLGHSVPWAGHLGKHKTLARIKRYFHWPGLRADVSQFCRTCPQCQKTSSRGPCRAPLQPLPIVGTPFERLGMDIVGPVERSKSGNRYMLVITDYATKYPEVFPLKSVKAKTVAFSLVQFFSRVCFPQEILTDQGTNFMSTLLKQVYQLLGIKSLRTTPYHPQTDGLTERFNQTLKQMLHASERGIGAVLLQGPTEDQHPVAFISRKLLPREVRYSTVEKEALAIKWALDSYKYYLLGREFTLQTDHKALQWLQRMKDTNGRVTRWYLAMQPFRFIVQHIPGKLNVTADYLSRCHNESSEGGEYVMAALAATH</sequence>
<evidence type="ECO:0000256" key="6">
    <source>
        <dbReference type="ARBA" id="ARBA00022918"/>
    </source>
</evidence>
<gene>
    <name evidence="9" type="primary">LOC127352145</name>
</gene>
<dbReference type="PROSITE" id="PS50994">
    <property type="entry name" value="INTEGRASE"/>
    <property type="match status" value="1"/>
</dbReference>
<dbReference type="PANTHER" id="PTHR37984:SF15">
    <property type="entry name" value="INTEGRASE CATALYTIC DOMAIN-CONTAINING PROTEIN"/>
    <property type="match status" value="1"/>
</dbReference>
<accession>A0A8P4GNT9</accession>
<dbReference type="InterPro" id="IPR036397">
    <property type="entry name" value="RNaseH_sf"/>
</dbReference>
<dbReference type="CDD" id="cd09274">
    <property type="entry name" value="RNase_HI_RT_Ty3"/>
    <property type="match status" value="1"/>
</dbReference>
<dbReference type="PANTHER" id="PTHR37984">
    <property type="entry name" value="PROTEIN CBG26694"/>
    <property type="match status" value="1"/>
</dbReference>
<dbReference type="AlphaFoldDB" id="A0A8P4GNT9"/>
<dbReference type="SUPFAM" id="SSF50630">
    <property type="entry name" value="Acid proteases"/>
    <property type="match status" value="1"/>
</dbReference>
<keyword evidence="10" id="KW-1185">Reference proteome</keyword>
<evidence type="ECO:0000313" key="9">
    <source>
        <dbReference type="Ensembl" id="ENSDLAP00005080058.1"/>
    </source>
</evidence>
<keyword evidence="6" id="KW-0695">RNA-directed DNA polymerase</keyword>
<evidence type="ECO:0000256" key="1">
    <source>
        <dbReference type="ARBA" id="ARBA00022679"/>
    </source>
</evidence>
<dbReference type="InterPro" id="IPR012337">
    <property type="entry name" value="RNaseH-like_sf"/>
</dbReference>
<dbReference type="GeneTree" id="ENSGT01050000244855"/>
<keyword evidence="3" id="KW-0540">Nuclease</keyword>
<dbReference type="FunFam" id="3.10.20.370:FF:000001">
    <property type="entry name" value="Retrovirus-related Pol polyprotein from transposon 17.6-like protein"/>
    <property type="match status" value="1"/>
</dbReference>
<dbReference type="InterPro" id="IPR050951">
    <property type="entry name" value="Retrovirus_Pol_polyprotein"/>
</dbReference>
<keyword evidence="4" id="KW-0255">Endonuclease</keyword>
<dbReference type="OMA" id="CHNESSE"/>
<reference evidence="9" key="2">
    <citation type="submission" date="2025-09" db="UniProtKB">
        <authorList>
            <consortium name="Ensembl"/>
        </authorList>
    </citation>
    <scope>IDENTIFICATION</scope>
</reference>
<dbReference type="Pfam" id="PF17921">
    <property type="entry name" value="Integrase_H2C2"/>
    <property type="match status" value="1"/>
</dbReference>
<evidence type="ECO:0000256" key="2">
    <source>
        <dbReference type="ARBA" id="ARBA00022695"/>
    </source>
</evidence>
<protein>
    <recommendedName>
        <fullName evidence="7">Gypsy retrotransposon integrase-like protein 1</fullName>
    </recommendedName>
</protein>
<dbReference type="GO" id="GO:0016787">
    <property type="term" value="F:hydrolase activity"/>
    <property type="evidence" value="ECO:0007669"/>
    <property type="project" value="UniProtKB-KW"/>
</dbReference>
<evidence type="ECO:0000256" key="4">
    <source>
        <dbReference type="ARBA" id="ARBA00022759"/>
    </source>
</evidence>
<keyword evidence="2" id="KW-0548">Nucleotidyltransferase</keyword>
<dbReference type="GO" id="GO:0015074">
    <property type="term" value="P:DNA integration"/>
    <property type="evidence" value="ECO:0007669"/>
    <property type="project" value="InterPro"/>
</dbReference>
<dbReference type="InterPro" id="IPR043502">
    <property type="entry name" value="DNA/RNA_pol_sf"/>
</dbReference>
<dbReference type="OrthoDB" id="6761011at2759"/>
<dbReference type="SUPFAM" id="SSF56672">
    <property type="entry name" value="DNA/RNA polymerases"/>
    <property type="match status" value="1"/>
</dbReference>
<name>A0A8P4GNT9_DICLA</name>
<evidence type="ECO:0000256" key="3">
    <source>
        <dbReference type="ARBA" id="ARBA00022722"/>
    </source>
</evidence>
<dbReference type="GO" id="GO:0003964">
    <property type="term" value="F:RNA-directed DNA polymerase activity"/>
    <property type="evidence" value="ECO:0007669"/>
    <property type="project" value="UniProtKB-KW"/>
</dbReference>
<evidence type="ECO:0000259" key="8">
    <source>
        <dbReference type="PROSITE" id="PS50994"/>
    </source>
</evidence>
<organism evidence="9 10">
    <name type="scientific">Dicentrarchus labrax</name>
    <name type="common">European seabass</name>
    <name type="synonym">Morone labrax</name>
    <dbReference type="NCBI Taxonomy" id="13489"/>
    <lineage>
        <taxon>Eukaryota</taxon>
        <taxon>Metazoa</taxon>
        <taxon>Chordata</taxon>
        <taxon>Craniata</taxon>
        <taxon>Vertebrata</taxon>
        <taxon>Euteleostomi</taxon>
        <taxon>Actinopterygii</taxon>
        <taxon>Neopterygii</taxon>
        <taxon>Teleostei</taxon>
        <taxon>Neoteleostei</taxon>
        <taxon>Acanthomorphata</taxon>
        <taxon>Eupercaria</taxon>
        <taxon>Moronidae</taxon>
        <taxon>Dicentrarchus</taxon>
    </lineage>
</organism>
<dbReference type="RefSeq" id="XP_051236276.1">
    <property type="nucleotide sequence ID" value="XM_051380316.1"/>
</dbReference>